<feature type="compositionally biased region" description="Acidic residues" evidence="1">
    <location>
        <begin position="80"/>
        <end position="107"/>
    </location>
</feature>
<organism evidence="2 3">
    <name type="scientific">Tanacetum coccineum</name>
    <dbReference type="NCBI Taxonomy" id="301880"/>
    <lineage>
        <taxon>Eukaryota</taxon>
        <taxon>Viridiplantae</taxon>
        <taxon>Streptophyta</taxon>
        <taxon>Embryophyta</taxon>
        <taxon>Tracheophyta</taxon>
        <taxon>Spermatophyta</taxon>
        <taxon>Magnoliopsida</taxon>
        <taxon>eudicotyledons</taxon>
        <taxon>Gunneridae</taxon>
        <taxon>Pentapetalae</taxon>
        <taxon>asterids</taxon>
        <taxon>campanulids</taxon>
        <taxon>Asterales</taxon>
        <taxon>Asteraceae</taxon>
        <taxon>Asteroideae</taxon>
        <taxon>Anthemideae</taxon>
        <taxon>Anthemidinae</taxon>
        <taxon>Tanacetum</taxon>
    </lineage>
</organism>
<reference evidence="2" key="2">
    <citation type="submission" date="2022-01" db="EMBL/GenBank/DDBJ databases">
        <authorList>
            <person name="Yamashiro T."/>
            <person name="Shiraishi A."/>
            <person name="Satake H."/>
            <person name="Nakayama K."/>
        </authorList>
    </citation>
    <scope>NUCLEOTIDE SEQUENCE</scope>
</reference>
<evidence type="ECO:0000313" key="2">
    <source>
        <dbReference type="EMBL" id="GJS77833.1"/>
    </source>
</evidence>
<dbReference type="EMBL" id="BQNB010010478">
    <property type="protein sequence ID" value="GJS77833.1"/>
    <property type="molecule type" value="Genomic_DNA"/>
</dbReference>
<protein>
    <submittedName>
        <fullName evidence="2">Uncharacterized protein</fullName>
    </submittedName>
</protein>
<sequence length="296" mass="33159">MSPPYVPNPKELERHAPVYVPEPVYPKYHALSYDDIPVEDQPLPVDTSPTALSSGYVADSNPEEDPEEDHADYPTNVGDGDNESFDDDDDDEEGEEASKDEDDDGEEEHLASADSSIVPDVDHVPLLRIQRHLRLMNMPLQKRACFTAPTPRSKVGESSTAAAARQPRSTVVRMIDYNFIDTLDASIRDTGRRAMAVDAQEDRAALRDKVGTLRRYLYSLCTNHEHDRVEARKALDRSEAHNRALEVRIAILETQVYHHEWQCQDADDHATGHIMCIQALEAEARIDTLEDTGSSA</sequence>
<evidence type="ECO:0000256" key="1">
    <source>
        <dbReference type="SAM" id="MobiDB-lite"/>
    </source>
</evidence>
<reference evidence="2" key="1">
    <citation type="journal article" date="2022" name="Int. J. Mol. Sci.">
        <title>Draft Genome of Tanacetum Coccineum: Genomic Comparison of Closely Related Tanacetum-Family Plants.</title>
        <authorList>
            <person name="Yamashiro T."/>
            <person name="Shiraishi A."/>
            <person name="Nakayama K."/>
            <person name="Satake H."/>
        </authorList>
    </citation>
    <scope>NUCLEOTIDE SEQUENCE</scope>
</reference>
<gene>
    <name evidence="2" type="ORF">Tco_0727714</name>
</gene>
<accession>A0ABQ4YJ55</accession>
<evidence type="ECO:0000313" key="3">
    <source>
        <dbReference type="Proteomes" id="UP001151760"/>
    </source>
</evidence>
<feature type="region of interest" description="Disordered" evidence="1">
    <location>
        <begin position="37"/>
        <end position="117"/>
    </location>
</feature>
<name>A0ABQ4YJ55_9ASTR</name>
<proteinExistence type="predicted"/>
<dbReference type="Proteomes" id="UP001151760">
    <property type="component" value="Unassembled WGS sequence"/>
</dbReference>
<feature type="compositionally biased region" description="Acidic residues" evidence="1">
    <location>
        <begin position="61"/>
        <end position="70"/>
    </location>
</feature>
<keyword evidence="3" id="KW-1185">Reference proteome</keyword>
<comment type="caution">
    <text evidence="2">The sequence shown here is derived from an EMBL/GenBank/DDBJ whole genome shotgun (WGS) entry which is preliminary data.</text>
</comment>